<reference evidence="1 2" key="1">
    <citation type="journal article" date="2018" name="J. Allergy Clin. Immunol.">
        <title>High-quality assembly of Dermatophagoides pteronyssinus genome and transcriptome reveals a wide range of novel allergens.</title>
        <authorList>
            <person name="Liu X.Y."/>
            <person name="Yang K.Y."/>
            <person name="Wang M.Q."/>
            <person name="Kwok J.S."/>
            <person name="Zeng X."/>
            <person name="Yang Z."/>
            <person name="Xiao X.J."/>
            <person name="Lau C.P."/>
            <person name="Li Y."/>
            <person name="Huang Z.M."/>
            <person name="Ba J.G."/>
            <person name="Yim A.K."/>
            <person name="Ouyang C.Y."/>
            <person name="Ngai S.M."/>
            <person name="Chan T.F."/>
            <person name="Leung E.L."/>
            <person name="Liu L."/>
            <person name="Liu Z.G."/>
            <person name="Tsui S.K."/>
        </authorList>
    </citation>
    <scope>NUCLEOTIDE SEQUENCE [LARGE SCALE GENOMIC DNA]</scope>
    <source>
        <strain evidence="1">Derp</strain>
    </source>
</reference>
<protein>
    <submittedName>
        <fullName evidence="1">Uncharacterized protein</fullName>
    </submittedName>
</protein>
<gene>
    <name evidence="1" type="ORF">DERP_008347</name>
</gene>
<comment type="caution">
    <text evidence="1">The sequence shown here is derived from an EMBL/GenBank/DDBJ whole genome shotgun (WGS) entry which is preliminary data.</text>
</comment>
<evidence type="ECO:0000313" key="2">
    <source>
        <dbReference type="Proteomes" id="UP000887458"/>
    </source>
</evidence>
<name>A0ABQ8J6V2_DERPT</name>
<dbReference type="EMBL" id="NJHN03000067">
    <property type="protein sequence ID" value="KAH9418090.1"/>
    <property type="molecule type" value="Genomic_DNA"/>
</dbReference>
<accession>A0ABQ8J6V2</accession>
<feature type="non-terminal residue" evidence="1">
    <location>
        <position position="90"/>
    </location>
</feature>
<evidence type="ECO:0000313" key="1">
    <source>
        <dbReference type="EMBL" id="KAH9418090.1"/>
    </source>
</evidence>
<dbReference type="Proteomes" id="UP000887458">
    <property type="component" value="Unassembled WGS sequence"/>
</dbReference>
<keyword evidence="2" id="KW-1185">Reference proteome</keyword>
<organism evidence="1 2">
    <name type="scientific">Dermatophagoides pteronyssinus</name>
    <name type="common">European house dust mite</name>
    <dbReference type="NCBI Taxonomy" id="6956"/>
    <lineage>
        <taxon>Eukaryota</taxon>
        <taxon>Metazoa</taxon>
        <taxon>Ecdysozoa</taxon>
        <taxon>Arthropoda</taxon>
        <taxon>Chelicerata</taxon>
        <taxon>Arachnida</taxon>
        <taxon>Acari</taxon>
        <taxon>Acariformes</taxon>
        <taxon>Sarcoptiformes</taxon>
        <taxon>Astigmata</taxon>
        <taxon>Psoroptidia</taxon>
        <taxon>Analgoidea</taxon>
        <taxon>Pyroglyphidae</taxon>
        <taxon>Dermatophagoidinae</taxon>
        <taxon>Dermatophagoides</taxon>
    </lineage>
</organism>
<reference evidence="1 2" key="2">
    <citation type="journal article" date="2022" name="Mol. Biol. Evol.">
        <title>Comparative Genomics Reveals Insights into the Divergent Evolution of Astigmatic Mites and Household Pest Adaptations.</title>
        <authorList>
            <person name="Xiong Q."/>
            <person name="Wan A.T."/>
            <person name="Liu X."/>
            <person name="Fung C.S."/>
            <person name="Xiao X."/>
            <person name="Malainual N."/>
            <person name="Hou J."/>
            <person name="Wang L."/>
            <person name="Wang M."/>
            <person name="Yang K.Y."/>
            <person name="Cui Y."/>
            <person name="Leung E.L."/>
            <person name="Nong W."/>
            <person name="Shin S.K."/>
            <person name="Au S.W."/>
            <person name="Jeong K.Y."/>
            <person name="Chew F.T."/>
            <person name="Hui J.H."/>
            <person name="Leung T.F."/>
            <person name="Tungtrongchitr A."/>
            <person name="Zhong N."/>
            <person name="Liu Z."/>
            <person name="Tsui S.K."/>
        </authorList>
    </citation>
    <scope>NUCLEOTIDE SEQUENCE [LARGE SCALE GENOMIC DNA]</scope>
    <source>
        <strain evidence="1">Derp</strain>
    </source>
</reference>
<sequence length="90" mass="10625">MVIDWYGIDPIAVHYRYDDLDRQMPIGLSRVSIENNLVGELGNEKQCIRLRSTTNKRSRRVFNESTRLANYYQQILAVDHRQQLLLDLCD</sequence>
<proteinExistence type="predicted"/>